<evidence type="ECO:0000256" key="3">
    <source>
        <dbReference type="ARBA" id="ARBA00040298"/>
    </source>
</evidence>
<dbReference type="EMBL" id="SOFF01000004">
    <property type="protein sequence ID" value="TFB95061.1"/>
    <property type="molecule type" value="Genomic_DNA"/>
</dbReference>
<gene>
    <name evidence="6" type="ORF">E3O10_01055</name>
</gene>
<dbReference type="PRINTS" id="PR00419">
    <property type="entry name" value="ADXRDTASE"/>
</dbReference>
<dbReference type="PANTHER" id="PTHR10668:SF105">
    <property type="entry name" value="DEHYDROGENASE-RELATED"/>
    <property type="match status" value="1"/>
</dbReference>
<dbReference type="PANTHER" id="PTHR10668">
    <property type="entry name" value="PHYTOENE DEHYDROGENASE"/>
    <property type="match status" value="1"/>
</dbReference>
<evidence type="ECO:0000259" key="5">
    <source>
        <dbReference type="Pfam" id="PF01593"/>
    </source>
</evidence>
<feature type="compositionally biased region" description="Basic and acidic residues" evidence="4">
    <location>
        <begin position="28"/>
        <end position="37"/>
    </location>
</feature>
<feature type="region of interest" description="Disordered" evidence="4">
    <location>
        <begin position="1"/>
        <end position="39"/>
    </location>
</feature>
<evidence type="ECO:0000313" key="7">
    <source>
        <dbReference type="Proteomes" id="UP000297654"/>
    </source>
</evidence>
<reference evidence="6 7" key="1">
    <citation type="submission" date="2019-03" db="EMBL/GenBank/DDBJ databases">
        <title>Genomics of glacier-inhabiting Cryobacterium strains.</title>
        <authorList>
            <person name="Liu Q."/>
            <person name="Xin Y.-H."/>
        </authorList>
    </citation>
    <scope>NUCLEOTIDE SEQUENCE [LARGE SCALE GENOMIC DNA]</scope>
    <source>
        <strain evidence="6 7">Hh15</strain>
    </source>
</reference>
<comment type="function">
    <text evidence="1">Probable oxidoreductase that may play a role as regulator of mitochondrial function.</text>
</comment>
<proteinExistence type="predicted"/>
<dbReference type="SUPFAM" id="SSF51905">
    <property type="entry name" value="FAD/NAD(P)-binding domain"/>
    <property type="match status" value="1"/>
</dbReference>
<dbReference type="Gene3D" id="3.50.50.60">
    <property type="entry name" value="FAD/NAD(P)-binding domain"/>
    <property type="match status" value="1"/>
</dbReference>
<keyword evidence="7" id="KW-1185">Reference proteome</keyword>
<evidence type="ECO:0000313" key="6">
    <source>
        <dbReference type="EMBL" id="TFB95061.1"/>
    </source>
</evidence>
<accession>A0A5F0DEG7</accession>
<dbReference type="AlphaFoldDB" id="A0A5F0DEG7"/>
<feature type="domain" description="Amine oxidase" evidence="5">
    <location>
        <begin position="56"/>
        <end position="498"/>
    </location>
</feature>
<dbReference type="GO" id="GO:0016491">
    <property type="term" value="F:oxidoreductase activity"/>
    <property type="evidence" value="ECO:0007669"/>
    <property type="project" value="InterPro"/>
</dbReference>
<dbReference type="InterPro" id="IPR002937">
    <property type="entry name" value="Amino_oxidase"/>
</dbReference>
<comment type="subunit">
    <text evidence="2">Interacts with COX5B; this interaction may contribute to localize PYROXD2 to the inner face of the inner mitochondrial membrane.</text>
</comment>
<dbReference type="Pfam" id="PF01593">
    <property type="entry name" value="Amino_oxidase"/>
    <property type="match status" value="1"/>
</dbReference>
<name>A0A5F0DEG7_9MICO</name>
<comment type="caution">
    <text evidence="6">The sequence shown here is derived from an EMBL/GenBank/DDBJ whole genome shotgun (WGS) entry which is preliminary data.</text>
</comment>
<evidence type="ECO:0000256" key="4">
    <source>
        <dbReference type="SAM" id="MobiDB-lite"/>
    </source>
</evidence>
<dbReference type="OrthoDB" id="833207at2"/>
<dbReference type="InterPro" id="IPR036188">
    <property type="entry name" value="FAD/NAD-bd_sf"/>
</dbReference>
<dbReference type="Proteomes" id="UP000297654">
    <property type="component" value="Unassembled WGS sequence"/>
</dbReference>
<evidence type="ECO:0000256" key="1">
    <source>
        <dbReference type="ARBA" id="ARBA00037217"/>
    </source>
</evidence>
<organism evidence="6 7">
    <name type="scientific">Cryobacterium luteum</name>
    <dbReference type="NCBI Taxonomy" id="1424661"/>
    <lineage>
        <taxon>Bacteria</taxon>
        <taxon>Bacillati</taxon>
        <taxon>Actinomycetota</taxon>
        <taxon>Actinomycetes</taxon>
        <taxon>Micrococcales</taxon>
        <taxon>Microbacteriaceae</taxon>
        <taxon>Cryobacterium</taxon>
    </lineage>
</organism>
<sequence>MPAPAQYRRPAPETTPRTVRPRRPGLRCRNESTRERPGVTTDQGLDAIVVGSGPNGLAAAVTLARAGLRVRVYERNGQIGGGAATAELTLPGFHHDVGSAVHPLALASEFFQRFGLKDRIELKVPEISYGHPLPGGRAGVAWRDLERTASGLGRDGAAWLRLLGPLVRNINAIAELTGDALLRVPRHPLTLASFGLRTLEQGGPAWNWRFTGDTAPALLTGTFAHSIGRLPSPSTAGAGLTLAAHAHAGGWPLPTGGSGAIVQALADDLLAHGGEIVTDAEITSLRELPPARVVLLDVTPRALIDLADGALPARYLKAMKRFRYGNAVAKVDFALNGPVPWTADDLRRAPTLHVGGTRADQARAENAVARGRHADSPYVLAAQPSILDATRAPATKHTLWTYTHVPAGSTRDQTEQITRQIERFAPGFRDIILASAGQTAAQMQNHNPNHVGGDIAAGAISMAQLVRRPVPSGDPWRTPLDGVYLCSSSTSPGPGVHGMCGYRAALSALAHEYNITTPPDLSS</sequence>
<protein>
    <recommendedName>
        <fullName evidence="3">Pyridine nucleotide-disulfide oxidoreductase domain-containing protein 2</fullName>
    </recommendedName>
</protein>
<feature type="compositionally biased region" description="Low complexity" evidence="4">
    <location>
        <begin position="8"/>
        <end position="18"/>
    </location>
</feature>
<evidence type="ECO:0000256" key="2">
    <source>
        <dbReference type="ARBA" id="ARBA00038825"/>
    </source>
</evidence>